<dbReference type="Proteomes" id="UP001152300">
    <property type="component" value="Unassembled WGS sequence"/>
</dbReference>
<reference evidence="2" key="1">
    <citation type="submission" date="2022-11" db="EMBL/GenBank/DDBJ databases">
        <title>Genome Resource of Sclerotinia nivalis Strain SnTB1, a Plant Pathogen Isolated from American Ginseng.</title>
        <authorList>
            <person name="Fan S."/>
        </authorList>
    </citation>
    <scope>NUCLEOTIDE SEQUENCE</scope>
    <source>
        <strain evidence="2">SnTB1</strain>
    </source>
</reference>
<dbReference type="PANTHER" id="PTHR35910:SF6">
    <property type="entry name" value="2EXR DOMAIN-CONTAINING PROTEIN"/>
    <property type="match status" value="1"/>
</dbReference>
<evidence type="ECO:0000313" key="2">
    <source>
        <dbReference type="EMBL" id="KAJ8063578.1"/>
    </source>
</evidence>
<dbReference type="EMBL" id="JAPEIS010000008">
    <property type="protein sequence ID" value="KAJ8063578.1"/>
    <property type="molecule type" value="Genomic_DNA"/>
</dbReference>
<sequence>MESINNTMAAITIDANNEVVVYDEMTSDRVISQCTQSSLQFTPDLSHGSAQGVDTAPGENITQDALQTHNDISSMTQGTLRNTARIRPDMRAKIEECHAELKLLLDPHECSRAKERVFVIFSSLPKELQLKIWKEAAIRKGTNLDIVTEVFYRPGTEARPNPRFIPNKQPSPLLHTCQDSREVALKEFYTLALQYENKGLRAPYAPVYSHCNDIIYLQINDAEDRSITVQEMQKPQHIILNALNQGVTNLAIKLDFWSCHALVRQIHNLKKLKRLFLVVAVPHRIHRGRRLCMYAVDNSEPRRISVAESQMLPTLKQIFAKLKKEDPKWVPPIVELVGMRTL</sequence>
<dbReference type="InterPro" id="IPR045518">
    <property type="entry name" value="2EXR"/>
</dbReference>
<dbReference type="Pfam" id="PF20150">
    <property type="entry name" value="2EXR"/>
    <property type="match status" value="1"/>
</dbReference>
<comment type="caution">
    <text evidence="2">The sequence shown here is derived from an EMBL/GenBank/DDBJ whole genome shotgun (WGS) entry which is preliminary data.</text>
</comment>
<dbReference type="OrthoDB" id="3516846at2759"/>
<feature type="domain" description="2EXR" evidence="1">
    <location>
        <begin position="118"/>
        <end position="202"/>
    </location>
</feature>
<accession>A0A9X0AJU7</accession>
<evidence type="ECO:0000313" key="3">
    <source>
        <dbReference type="Proteomes" id="UP001152300"/>
    </source>
</evidence>
<gene>
    <name evidence="2" type="ORF">OCU04_007447</name>
</gene>
<name>A0A9X0AJU7_9HELO</name>
<protein>
    <recommendedName>
        <fullName evidence="1">2EXR domain-containing protein</fullName>
    </recommendedName>
</protein>
<dbReference type="AlphaFoldDB" id="A0A9X0AJU7"/>
<keyword evidence="3" id="KW-1185">Reference proteome</keyword>
<proteinExistence type="predicted"/>
<evidence type="ECO:0000259" key="1">
    <source>
        <dbReference type="Pfam" id="PF20150"/>
    </source>
</evidence>
<organism evidence="2 3">
    <name type="scientific">Sclerotinia nivalis</name>
    <dbReference type="NCBI Taxonomy" id="352851"/>
    <lineage>
        <taxon>Eukaryota</taxon>
        <taxon>Fungi</taxon>
        <taxon>Dikarya</taxon>
        <taxon>Ascomycota</taxon>
        <taxon>Pezizomycotina</taxon>
        <taxon>Leotiomycetes</taxon>
        <taxon>Helotiales</taxon>
        <taxon>Sclerotiniaceae</taxon>
        <taxon>Sclerotinia</taxon>
    </lineage>
</organism>
<dbReference type="PANTHER" id="PTHR35910">
    <property type="entry name" value="2EXR DOMAIN-CONTAINING PROTEIN"/>
    <property type="match status" value="1"/>
</dbReference>